<name>A0AAU7V7D7_9ACTO</name>
<dbReference type="GO" id="GO:0055085">
    <property type="term" value="P:transmembrane transport"/>
    <property type="evidence" value="ECO:0007669"/>
    <property type="project" value="InterPro"/>
</dbReference>
<organism evidence="8">
    <name type="scientific">Scrofimicrobium appendicitidis</name>
    <dbReference type="NCBI Taxonomy" id="3079930"/>
    <lineage>
        <taxon>Bacteria</taxon>
        <taxon>Bacillati</taxon>
        <taxon>Actinomycetota</taxon>
        <taxon>Actinomycetes</taxon>
        <taxon>Actinomycetales</taxon>
        <taxon>Actinomycetaceae</taxon>
        <taxon>Scrofimicrobium</taxon>
    </lineage>
</organism>
<comment type="subcellular location">
    <subcellularLocation>
        <location evidence="6">Cell membrane</location>
        <topology evidence="6">Multi-pass membrane protein</topology>
    </subcellularLocation>
    <subcellularLocation>
        <location evidence="1">Membrane</location>
        <topology evidence="1">Multi-pass membrane protein</topology>
    </subcellularLocation>
</comment>
<dbReference type="AlphaFoldDB" id="A0AAU7V7D7"/>
<keyword evidence="5 6" id="KW-0472">Membrane</keyword>
<feature type="transmembrane region" description="Helical" evidence="6">
    <location>
        <begin position="71"/>
        <end position="98"/>
    </location>
</feature>
<protein>
    <submittedName>
        <fullName evidence="8">ABC transporter permease</fullName>
    </submittedName>
</protein>
<gene>
    <name evidence="8" type="ORF">SAC06_00125</name>
</gene>
<dbReference type="KEGG" id="sapp:SAC06_00125"/>
<feature type="transmembrane region" description="Helical" evidence="6">
    <location>
        <begin position="186"/>
        <end position="210"/>
    </location>
</feature>
<evidence type="ECO:0000256" key="3">
    <source>
        <dbReference type="ARBA" id="ARBA00022692"/>
    </source>
</evidence>
<reference evidence="8" key="1">
    <citation type="submission" date="2023-11" db="EMBL/GenBank/DDBJ databases">
        <title>Scrofimicrobium hongkongense sp. nov., isolated from a patient with peritonitis.</title>
        <authorList>
            <person name="Lao H.Y."/>
            <person name="Wong A.Y.P."/>
            <person name="Ng T.L."/>
            <person name="Wong R.Y.L."/>
            <person name="Yau M.C.Y."/>
            <person name="Lam J.Y.W."/>
            <person name="Siu G.K.H."/>
        </authorList>
    </citation>
    <scope>NUCLEOTIDE SEQUENCE</scope>
    <source>
        <strain evidence="8">R131</strain>
    </source>
</reference>
<dbReference type="PROSITE" id="PS50928">
    <property type="entry name" value="ABC_TM1"/>
    <property type="match status" value="1"/>
</dbReference>
<keyword evidence="4 6" id="KW-1133">Transmembrane helix</keyword>
<evidence type="ECO:0000256" key="5">
    <source>
        <dbReference type="ARBA" id="ARBA00023136"/>
    </source>
</evidence>
<dbReference type="RefSeq" id="WP_350258205.1">
    <property type="nucleotide sequence ID" value="NZ_CP138335.1"/>
</dbReference>
<dbReference type="Gene3D" id="1.10.3720.10">
    <property type="entry name" value="MetI-like"/>
    <property type="match status" value="1"/>
</dbReference>
<evidence type="ECO:0000313" key="8">
    <source>
        <dbReference type="EMBL" id="XBW08005.1"/>
    </source>
</evidence>
<feature type="transmembrane region" description="Helical" evidence="6">
    <location>
        <begin position="28"/>
        <end position="50"/>
    </location>
</feature>
<feature type="domain" description="ABC transmembrane type-1" evidence="7">
    <location>
        <begin position="24"/>
        <end position="203"/>
    </location>
</feature>
<keyword evidence="2 6" id="KW-0813">Transport</keyword>
<sequence length="217" mass="22483">MIWQQILDFFATSWTGPAGIPARLGEHLAYTAIVVVIALLIAFPIGAAIGHTRKASWLIINLANAARSLPTLGLLTLLVLLLGLGFTPAAIGLVILAVPPILTATYAAVKGANPVVVDAARGMGMSEWQILTRVEIPLGLPVILGGLRSAVLQVIATATVAAYIALGGLGRFILDGLAVRDYGQMAGGAILVAGLALVADLAFALLTRLIPTREEKP</sequence>
<dbReference type="InterPro" id="IPR000515">
    <property type="entry name" value="MetI-like"/>
</dbReference>
<comment type="similarity">
    <text evidence="6">Belongs to the binding-protein-dependent transport system permease family.</text>
</comment>
<dbReference type="InterPro" id="IPR035906">
    <property type="entry name" value="MetI-like_sf"/>
</dbReference>
<dbReference type="CDD" id="cd06261">
    <property type="entry name" value="TM_PBP2"/>
    <property type="match status" value="1"/>
</dbReference>
<dbReference type="GO" id="GO:0005886">
    <property type="term" value="C:plasma membrane"/>
    <property type="evidence" value="ECO:0007669"/>
    <property type="project" value="UniProtKB-SubCell"/>
</dbReference>
<dbReference type="EMBL" id="CP138335">
    <property type="protein sequence ID" value="XBW08005.1"/>
    <property type="molecule type" value="Genomic_DNA"/>
</dbReference>
<keyword evidence="3 6" id="KW-0812">Transmembrane</keyword>
<dbReference type="InterPro" id="IPR051204">
    <property type="entry name" value="ABC_transp_perm/SBD"/>
</dbReference>
<dbReference type="PANTHER" id="PTHR30177">
    <property type="entry name" value="GLYCINE BETAINE/L-PROLINE TRANSPORT SYSTEM PERMEASE PROTEIN PROW"/>
    <property type="match status" value="1"/>
</dbReference>
<feature type="transmembrane region" description="Helical" evidence="6">
    <location>
        <begin position="150"/>
        <end position="174"/>
    </location>
</feature>
<evidence type="ECO:0000256" key="6">
    <source>
        <dbReference type="RuleBase" id="RU363032"/>
    </source>
</evidence>
<dbReference type="Pfam" id="PF00528">
    <property type="entry name" value="BPD_transp_1"/>
    <property type="match status" value="1"/>
</dbReference>
<dbReference type="GO" id="GO:0031460">
    <property type="term" value="P:glycine betaine transport"/>
    <property type="evidence" value="ECO:0007669"/>
    <property type="project" value="TreeGrafter"/>
</dbReference>
<proteinExistence type="inferred from homology"/>
<evidence type="ECO:0000256" key="2">
    <source>
        <dbReference type="ARBA" id="ARBA00022448"/>
    </source>
</evidence>
<evidence type="ECO:0000259" key="7">
    <source>
        <dbReference type="PROSITE" id="PS50928"/>
    </source>
</evidence>
<dbReference type="SUPFAM" id="SSF161098">
    <property type="entry name" value="MetI-like"/>
    <property type="match status" value="1"/>
</dbReference>
<dbReference type="PANTHER" id="PTHR30177:SF33">
    <property type="entry name" value="POSSIBLE OSMOPROTECTANT (GLYCINE BETAINE_CARNITINE_CHOLINE_L-PROLINE) TRANSPORT INTEGRAL MEMBRANE PROTEIN ABC TRANSPORTER PROZ"/>
    <property type="match status" value="1"/>
</dbReference>
<evidence type="ECO:0000256" key="4">
    <source>
        <dbReference type="ARBA" id="ARBA00022989"/>
    </source>
</evidence>
<evidence type="ECO:0000256" key="1">
    <source>
        <dbReference type="ARBA" id="ARBA00004141"/>
    </source>
</evidence>
<accession>A0AAU7V7D7</accession>